<evidence type="ECO:0000313" key="4">
    <source>
        <dbReference type="Proteomes" id="UP000008458"/>
    </source>
</evidence>
<protein>
    <submittedName>
        <fullName evidence="3">Zinc finger SWIM domain protein</fullName>
    </submittedName>
</protein>
<dbReference type="eggNOG" id="arCOG08479">
    <property type="taxonomic scope" value="Archaea"/>
</dbReference>
<reference evidence="3 4" key="1">
    <citation type="journal article" date="2011" name="Extremophiles">
        <title>Genomic analysis of Acidianus hospitalis W1 a host for studying crenarchaeal virus and plasmid life cycles.</title>
        <authorList>
            <person name="You X.Y."/>
            <person name="Liu C."/>
            <person name="Wang S.Y."/>
            <person name="Jiang C.Y."/>
            <person name="Shah S.A."/>
            <person name="Prangishvili D."/>
            <person name="She Q."/>
            <person name="Liu S.J."/>
            <person name="Garrett R.A."/>
        </authorList>
    </citation>
    <scope>NUCLEOTIDE SEQUENCE [LARGE SCALE GENOMIC DNA]</scope>
    <source>
        <strain evidence="3 4">W1</strain>
    </source>
</reference>
<dbReference type="RefSeq" id="WP_013774893.1">
    <property type="nucleotide sequence ID" value="NC_015518.1"/>
</dbReference>
<dbReference type="KEGG" id="aho:Ahos_0083"/>
<accession>F4B412</accession>
<keyword evidence="4" id="KW-1185">Reference proteome</keyword>
<dbReference type="Proteomes" id="UP000008458">
    <property type="component" value="Chromosome"/>
</dbReference>
<sequence>MYSIITYSVMTRILSIKDTPEGRIIEGLVPAKCIVGFHKVRIKVTNSKMIESVCSCGSTLCPHAVKLYLFYMAHVKRNENSVKR</sequence>
<reference key="2">
    <citation type="journal article" date="2011" name="Extremophiles">
        <title>Genomic analyses of Acidianus hospitalis W1 a host for studying crenarchaeal virus and plasmid life cycles.</title>
        <authorList>
            <person name="You X.Y."/>
            <person name="Liu C."/>
            <person name="Wang S.Y."/>
            <person name="Jiang C.Y."/>
            <person name="Shah S.A."/>
            <person name="Prangishvili D."/>
            <person name="Liu S.J."/>
            <person name="Garrett R.A."/>
        </authorList>
    </citation>
    <scope>NUCLEOTIDE SEQUENCE</scope>
    <source>
        <strain>W1</strain>
    </source>
</reference>
<evidence type="ECO:0000259" key="2">
    <source>
        <dbReference type="PROSITE" id="PS50966"/>
    </source>
</evidence>
<dbReference type="PROSITE" id="PS50966">
    <property type="entry name" value="ZF_SWIM"/>
    <property type="match status" value="1"/>
</dbReference>
<keyword evidence="1" id="KW-0863">Zinc-finger</keyword>
<dbReference type="GeneID" id="10599523"/>
<keyword evidence="1" id="KW-0479">Metal-binding</keyword>
<dbReference type="HOGENOM" id="CLU_2519556_0_0_2"/>
<dbReference type="EMBL" id="CP002535">
    <property type="protein sequence ID" value="AEE92976.1"/>
    <property type="molecule type" value="Genomic_DNA"/>
</dbReference>
<dbReference type="InterPro" id="IPR007527">
    <property type="entry name" value="Znf_SWIM"/>
</dbReference>
<proteinExistence type="predicted"/>
<gene>
    <name evidence="3" type="ordered locus">Ahos_0083</name>
</gene>
<dbReference type="GO" id="GO:0008270">
    <property type="term" value="F:zinc ion binding"/>
    <property type="evidence" value="ECO:0007669"/>
    <property type="project" value="UniProtKB-KW"/>
</dbReference>
<keyword evidence="1" id="KW-0862">Zinc</keyword>
<feature type="domain" description="SWIM-type" evidence="2">
    <location>
        <begin position="38"/>
        <end position="72"/>
    </location>
</feature>
<evidence type="ECO:0000256" key="1">
    <source>
        <dbReference type="PROSITE-ProRule" id="PRU00325"/>
    </source>
</evidence>
<dbReference type="AlphaFoldDB" id="F4B412"/>
<evidence type="ECO:0000313" key="3">
    <source>
        <dbReference type="EMBL" id="AEE92976.1"/>
    </source>
</evidence>
<name>F4B412_ACIHW</name>
<organism evidence="3 4">
    <name type="scientific">Acidianus hospitalis (strain W1)</name>
    <dbReference type="NCBI Taxonomy" id="933801"/>
    <lineage>
        <taxon>Archaea</taxon>
        <taxon>Thermoproteota</taxon>
        <taxon>Thermoprotei</taxon>
        <taxon>Sulfolobales</taxon>
        <taxon>Sulfolobaceae</taxon>
        <taxon>Acidianus</taxon>
    </lineage>
</organism>
<dbReference type="STRING" id="933801.Ahos_0083"/>